<dbReference type="Proteomes" id="UP000324705">
    <property type="component" value="Chromosome 4A"/>
</dbReference>
<protein>
    <recommendedName>
        <fullName evidence="4">Polyprotein</fullName>
    </recommendedName>
</protein>
<dbReference type="OMA" id="RSASEMW"/>
<sequence>MAPSDPKTTTEAEVHPNAHLWAQATAIQSVRSLVPVILDFKVPSFPKWRCFFNIAVTTYALEDHLTTETAPSDPTWLRLDATVLRWLYGSMALDIVDLVMKADATAYTVWTAVDALFNDNKKTREIYLAEEFRSIKQGDRSVTEYLHLQKTAADALAEVGSPVSDTDLVTNIIKGLHERFDSVADIAPLLTPFPTFLNFRNMLLLHEMKAARRSTTNSSASAFYSAKGNPGHAGGSQGAAGGQPWRPPANPNHGASGYGKNKGKKPNGGYGSKPSGGSGNAGNLMPTPYNPWTGAIQMWPMQQPGSGILGPRPGAPRAHAYMAAPPATPTSLYHDYGVAHGQAYQSGGAPYGAASYGAAPAPRAPTPTWDPSALAQQFNTMTLQPPPHEWIMDTGATAHLSSDPGPSHPARDSSVQ</sequence>
<dbReference type="AlphaFoldDB" id="A0A9R0VYL2"/>
<evidence type="ECO:0000313" key="3">
    <source>
        <dbReference type="Proteomes" id="UP000324705"/>
    </source>
</evidence>
<dbReference type="Gramene" id="TRITD4Av1G130360.1">
    <property type="protein sequence ID" value="TRITD4Av1G130360.1"/>
    <property type="gene ID" value="TRITD4Av1G130360"/>
</dbReference>
<feature type="compositionally biased region" description="Gly residues" evidence="1">
    <location>
        <begin position="266"/>
        <end position="280"/>
    </location>
</feature>
<feature type="region of interest" description="Disordered" evidence="1">
    <location>
        <begin position="221"/>
        <end position="286"/>
    </location>
</feature>
<dbReference type="PANTHER" id="PTHR47481">
    <property type="match status" value="1"/>
</dbReference>
<organism evidence="2 3">
    <name type="scientific">Triticum turgidum subsp. durum</name>
    <name type="common">Durum wheat</name>
    <name type="synonym">Triticum durum</name>
    <dbReference type="NCBI Taxonomy" id="4567"/>
    <lineage>
        <taxon>Eukaryota</taxon>
        <taxon>Viridiplantae</taxon>
        <taxon>Streptophyta</taxon>
        <taxon>Embryophyta</taxon>
        <taxon>Tracheophyta</taxon>
        <taxon>Spermatophyta</taxon>
        <taxon>Magnoliopsida</taxon>
        <taxon>Liliopsida</taxon>
        <taxon>Poales</taxon>
        <taxon>Poaceae</taxon>
        <taxon>BOP clade</taxon>
        <taxon>Pooideae</taxon>
        <taxon>Triticodae</taxon>
        <taxon>Triticeae</taxon>
        <taxon>Triticinae</taxon>
        <taxon>Triticum</taxon>
    </lineage>
</organism>
<gene>
    <name evidence="2" type="ORF">TRITD_4Av1G130360</name>
</gene>
<keyword evidence="3" id="KW-1185">Reference proteome</keyword>
<name>A0A9R0VYL2_TRITD</name>
<proteinExistence type="predicted"/>
<feature type="region of interest" description="Disordered" evidence="1">
    <location>
        <begin position="384"/>
        <end position="416"/>
    </location>
</feature>
<evidence type="ECO:0008006" key="4">
    <source>
        <dbReference type="Google" id="ProtNLM"/>
    </source>
</evidence>
<feature type="compositionally biased region" description="Gly residues" evidence="1">
    <location>
        <begin position="231"/>
        <end position="241"/>
    </location>
</feature>
<dbReference type="Pfam" id="PF14223">
    <property type="entry name" value="Retrotran_gag_2"/>
    <property type="match status" value="1"/>
</dbReference>
<evidence type="ECO:0000313" key="2">
    <source>
        <dbReference type="EMBL" id="VAH92108.1"/>
    </source>
</evidence>
<dbReference type="EMBL" id="LT934117">
    <property type="protein sequence ID" value="VAH92108.1"/>
    <property type="molecule type" value="Genomic_DNA"/>
</dbReference>
<reference evidence="2 3" key="1">
    <citation type="submission" date="2017-09" db="EMBL/GenBank/DDBJ databases">
        <authorList>
            <consortium name="International Durum Wheat Genome Sequencing Consortium (IDWGSC)"/>
            <person name="Milanesi L."/>
        </authorList>
    </citation>
    <scope>NUCLEOTIDE SEQUENCE [LARGE SCALE GENOMIC DNA]</scope>
    <source>
        <strain evidence="3">cv. Svevo</strain>
    </source>
</reference>
<accession>A0A9R0VYL2</accession>
<evidence type="ECO:0000256" key="1">
    <source>
        <dbReference type="SAM" id="MobiDB-lite"/>
    </source>
</evidence>
<dbReference type="PANTHER" id="PTHR47481:SF10">
    <property type="entry name" value="COPIA-LIKE POLYPROTEIN_RETROTRANSPOSON"/>
    <property type="match status" value="1"/>
</dbReference>